<dbReference type="Proteomes" id="UP000423525">
    <property type="component" value="Chromosome"/>
</dbReference>
<evidence type="ECO:0000313" key="3">
    <source>
        <dbReference type="Proteomes" id="UP000423525"/>
    </source>
</evidence>
<protein>
    <submittedName>
        <fullName evidence="2">Uncharacterized protein</fullName>
    </submittedName>
</protein>
<sequence>MTAPSAAASPRHKSVLERWWFWVIVTVSCISLIGGLIFVVASVFNADEEFSSSSEKYDAFQSYVCKTYWDMDQKGLAASVATGVLADRTATAADKQKALKITLDTKFETESSVPKTIKPDGEHCSGWVYSKLVEQESAKHFDTFTKKTGKRSRSLQLITL</sequence>
<evidence type="ECO:0000313" key="2">
    <source>
        <dbReference type="EMBL" id="VZH84151.1"/>
    </source>
</evidence>
<evidence type="ECO:0000256" key="1">
    <source>
        <dbReference type="SAM" id="Phobius"/>
    </source>
</evidence>
<organism evidence="2 3">
    <name type="scientific">Corynebacterium rouxii</name>
    <dbReference type="NCBI Taxonomy" id="2719119"/>
    <lineage>
        <taxon>Bacteria</taxon>
        <taxon>Bacillati</taxon>
        <taxon>Actinomycetota</taxon>
        <taxon>Actinomycetes</taxon>
        <taxon>Mycobacteriales</taxon>
        <taxon>Corynebacteriaceae</taxon>
        <taxon>Corynebacterium</taxon>
    </lineage>
</organism>
<reference evidence="2 3" key="1">
    <citation type="submission" date="2019-11" db="EMBL/GenBank/DDBJ databases">
        <authorList>
            <person name="Brisse S."/>
        </authorList>
    </citation>
    <scope>NUCLEOTIDE SEQUENCE [LARGE SCALE GENOMIC DNA]</scope>
    <source>
        <strain evidence="2">FRC0190</strain>
    </source>
</reference>
<dbReference type="EMBL" id="LR738855">
    <property type="protein sequence ID" value="VZH84151.1"/>
    <property type="molecule type" value="Genomic_DNA"/>
</dbReference>
<gene>
    <name evidence="2" type="ORF">FRC0190_00190</name>
</gene>
<proteinExistence type="predicted"/>
<accession>A0A6I8M9H1</accession>
<dbReference type="AlphaFoldDB" id="A0A6I8M9H1"/>
<dbReference type="KEGG" id="crf:FRC0190_00190"/>
<name>A0A6I8M9H1_9CORY</name>
<feature type="transmembrane region" description="Helical" evidence="1">
    <location>
        <begin position="19"/>
        <end position="44"/>
    </location>
</feature>
<dbReference type="RefSeq" id="WP_155871224.1">
    <property type="nucleotide sequence ID" value="NZ_LR738855.1"/>
</dbReference>
<keyword evidence="1" id="KW-0812">Transmembrane</keyword>
<keyword evidence="1" id="KW-1133">Transmembrane helix</keyword>
<keyword evidence="1" id="KW-0472">Membrane</keyword>